<feature type="transmembrane region" description="Helical" evidence="8">
    <location>
        <begin position="473"/>
        <end position="495"/>
    </location>
</feature>
<feature type="transmembrane region" description="Helical" evidence="8">
    <location>
        <begin position="220"/>
        <end position="243"/>
    </location>
</feature>
<evidence type="ECO:0000256" key="7">
    <source>
        <dbReference type="ARBA" id="ARBA00038459"/>
    </source>
</evidence>
<sequence length="531" mass="57548">MATAAHRIRQKTERISWFTMLTARDIVTPRMLEHDYKGTGTRYDPYQVMFLEDDPRDPMGFPPWLRWVLCVAAGYVTFSVAFLSSAFTGSIRDIAQDLGASPESATLGLSLFLLGFVLGPLVWAPSSELYGRQVILLSTSSIHVFLNIVACFSPSLTVLLVLRLLSGAFGAATLTNSGAVIADIFPPRQRGLAITVYALVPLFAPVLGPMVGTYVSGVLGWRWCMGMMALISASALAVAALVLPETYPPVLLDKRAQRLTKMTGRNYVSAMAAAAASSGGKKGGPSFATTLSRPFLLAANEPIISLLALYQAVVFGTLYFMFAALPLVYTDILGWPREQSGLSFLGVVVGMSLSVVFAIWDNRRYVRTLERLKGEPVPPESRLPACCLGGVCIVVGLLWCAWTARPGIPWLLNMASGVPFGFGIVLVTIGSTNYLVDAYTIYAASALTVCICGRAIWGAVFPLFVRSMFASLGVWWSLSIPAVLSLVCLPFPFVFYRFGPAIRARCKYAGEARMAAQRARQQVDEDTPLLA</sequence>
<feature type="transmembrane region" description="Helical" evidence="8">
    <location>
        <begin position="381"/>
        <end position="404"/>
    </location>
</feature>
<dbReference type="InterPro" id="IPR020846">
    <property type="entry name" value="MFS_dom"/>
</dbReference>
<feature type="transmembrane region" description="Helical" evidence="8">
    <location>
        <begin position="410"/>
        <end position="429"/>
    </location>
</feature>
<evidence type="ECO:0000256" key="5">
    <source>
        <dbReference type="ARBA" id="ARBA00022989"/>
    </source>
</evidence>
<dbReference type="PANTHER" id="PTHR23502:SF186">
    <property type="entry name" value="MAJOR FACILITATOR SUPERFAMILY (MFS) PROFILE DOMAIN-CONTAINING PROTEIN"/>
    <property type="match status" value="1"/>
</dbReference>
<keyword evidence="4 8" id="KW-0812">Transmembrane</keyword>
<feature type="transmembrane region" description="Helical" evidence="8">
    <location>
        <begin position="303"/>
        <end position="329"/>
    </location>
</feature>
<protein>
    <submittedName>
        <fullName evidence="10">Major facilitator superfamily domain-containing protein</fullName>
    </submittedName>
</protein>
<dbReference type="PROSITE" id="PS50850">
    <property type="entry name" value="MFS"/>
    <property type="match status" value="1"/>
</dbReference>
<feature type="transmembrane region" description="Helical" evidence="8">
    <location>
        <begin position="168"/>
        <end position="185"/>
    </location>
</feature>
<keyword evidence="3" id="KW-1003">Cell membrane</keyword>
<feature type="transmembrane region" description="Helical" evidence="8">
    <location>
        <begin position="64"/>
        <end position="84"/>
    </location>
</feature>
<reference evidence="10" key="1">
    <citation type="journal article" date="2023" name="Mol. Phylogenet. Evol.">
        <title>Genome-scale phylogeny and comparative genomics of the fungal order Sordariales.</title>
        <authorList>
            <person name="Hensen N."/>
            <person name="Bonometti L."/>
            <person name="Westerberg I."/>
            <person name="Brannstrom I.O."/>
            <person name="Guillou S."/>
            <person name="Cros-Aarteil S."/>
            <person name="Calhoun S."/>
            <person name="Haridas S."/>
            <person name="Kuo A."/>
            <person name="Mondo S."/>
            <person name="Pangilinan J."/>
            <person name="Riley R."/>
            <person name="LaButti K."/>
            <person name="Andreopoulos B."/>
            <person name="Lipzen A."/>
            <person name="Chen C."/>
            <person name="Yan M."/>
            <person name="Daum C."/>
            <person name="Ng V."/>
            <person name="Clum A."/>
            <person name="Steindorff A."/>
            <person name="Ohm R.A."/>
            <person name="Martin F."/>
            <person name="Silar P."/>
            <person name="Natvig D.O."/>
            <person name="Lalanne C."/>
            <person name="Gautier V."/>
            <person name="Ament-Velasquez S.L."/>
            <person name="Kruys A."/>
            <person name="Hutchinson M.I."/>
            <person name="Powell A.J."/>
            <person name="Barry K."/>
            <person name="Miller A.N."/>
            <person name="Grigoriev I.V."/>
            <person name="Debuchy R."/>
            <person name="Gladieux P."/>
            <person name="Hiltunen Thoren M."/>
            <person name="Johannesson H."/>
        </authorList>
    </citation>
    <scope>NUCLEOTIDE SEQUENCE</scope>
    <source>
        <strain evidence="10">CBS 232.78</strain>
    </source>
</reference>
<feature type="domain" description="Major facilitator superfamily (MFS) profile" evidence="9">
    <location>
        <begin position="69"/>
        <end position="531"/>
    </location>
</feature>
<dbReference type="GO" id="GO:0005886">
    <property type="term" value="C:plasma membrane"/>
    <property type="evidence" value="ECO:0007669"/>
    <property type="project" value="UniProtKB-SubCell"/>
</dbReference>
<dbReference type="Gene3D" id="1.20.1250.20">
    <property type="entry name" value="MFS general substrate transporter like domains"/>
    <property type="match status" value="1"/>
</dbReference>
<dbReference type="GO" id="GO:0022857">
    <property type="term" value="F:transmembrane transporter activity"/>
    <property type="evidence" value="ECO:0007669"/>
    <property type="project" value="InterPro"/>
</dbReference>
<evidence type="ECO:0000256" key="6">
    <source>
        <dbReference type="ARBA" id="ARBA00023136"/>
    </source>
</evidence>
<feature type="transmembrane region" description="Helical" evidence="8">
    <location>
        <begin position="104"/>
        <end position="123"/>
    </location>
</feature>
<dbReference type="InterPro" id="IPR011701">
    <property type="entry name" value="MFS"/>
</dbReference>
<feature type="transmembrane region" description="Helical" evidence="8">
    <location>
        <begin position="192"/>
        <end position="214"/>
    </location>
</feature>
<evidence type="ECO:0000259" key="9">
    <source>
        <dbReference type="PROSITE" id="PS50850"/>
    </source>
</evidence>
<comment type="subcellular location">
    <subcellularLocation>
        <location evidence="1">Cell membrane</location>
        <topology evidence="1">Multi-pass membrane protein</topology>
    </subcellularLocation>
</comment>
<evidence type="ECO:0000256" key="2">
    <source>
        <dbReference type="ARBA" id="ARBA00022448"/>
    </source>
</evidence>
<name>A0AAE0NGQ1_9PEZI</name>
<keyword evidence="6 8" id="KW-0472">Membrane</keyword>
<proteinExistence type="inferred from homology"/>
<keyword evidence="2" id="KW-0813">Transport</keyword>
<dbReference type="EMBL" id="JAULSW010000005">
    <property type="protein sequence ID" value="KAK3381165.1"/>
    <property type="molecule type" value="Genomic_DNA"/>
</dbReference>
<gene>
    <name evidence="10" type="ORF">B0H63DRAFT_560899</name>
</gene>
<dbReference type="Proteomes" id="UP001285441">
    <property type="component" value="Unassembled WGS sequence"/>
</dbReference>
<reference evidence="10" key="2">
    <citation type="submission" date="2023-06" db="EMBL/GenBank/DDBJ databases">
        <authorList>
            <consortium name="Lawrence Berkeley National Laboratory"/>
            <person name="Haridas S."/>
            <person name="Hensen N."/>
            <person name="Bonometti L."/>
            <person name="Westerberg I."/>
            <person name="Brannstrom I.O."/>
            <person name="Guillou S."/>
            <person name="Cros-Aarteil S."/>
            <person name="Calhoun S."/>
            <person name="Kuo A."/>
            <person name="Mondo S."/>
            <person name="Pangilinan J."/>
            <person name="Riley R."/>
            <person name="LaButti K."/>
            <person name="Andreopoulos B."/>
            <person name="Lipzen A."/>
            <person name="Chen C."/>
            <person name="Yanf M."/>
            <person name="Daum C."/>
            <person name="Ng V."/>
            <person name="Clum A."/>
            <person name="Steindorff A."/>
            <person name="Ohm R."/>
            <person name="Martin F."/>
            <person name="Silar P."/>
            <person name="Natvig D."/>
            <person name="Lalanne C."/>
            <person name="Gautier V."/>
            <person name="Ament-velasquez S.L."/>
            <person name="Kruys A."/>
            <person name="Hutchinson M.I."/>
            <person name="Powell A.J."/>
            <person name="Barry K."/>
            <person name="Miller A.N."/>
            <person name="Grigoriev I.V."/>
            <person name="Debuchy R."/>
            <person name="Gladieux P."/>
            <person name="Thoren M.H."/>
            <person name="Johannesson H."/>
        </authorList>
    </citation>
    <scope>NUCLEOTIDE SEQUENCE</scope>
    <source>
        <strain evidence="10">CBS 232.78</strain>
    </source>
</reference>
<dbReference type="InterPro" id="IPR036259">
    <property type="entry name" value="MFS_trans_sf"/>
</dbReference>
<evidence type="ECO:0000313" key="10">
    <source>
        <dbReference type="EMBL" id="KAK3381165.1"/>
    </source>
</evidence>
<comment type="caution">
    <text evidence="10">The sequence shown here is derived from an EMBL/GenBank/DDBJ whole genome shotgun (WGS) entry which is preliminary data.</text>
</comment>
<dbReference type="AlphaFoldDB" id="A0AAE0NGQ1"/>
<dbReference type="Pfam" id="PF07690">
    <property type="entry name" value="MFS_1"/>
    <property type="match status" value="1"/>
</dbReference>
<evidence type="ECO:0000256" key="8">
    <source>
        <dbReference type="SAM" id="Phobius"/>
    </source>
</evidence>
<accession>A0AAE0NGQ1</accession>
<evidence type="ECO:0000256" key="1">
    <source>
        <dbReference type="ARBA" id="ARBA00004651"/>
    </source>
</evidence>
<evidence type="ECO:0000256" key="4">
    <source>
        <dbReference type="ARBA" id="ARBA00022692"/>
    </source>
</evidence>
<keyword evidence="11" id="KW-1185">Reference proteome</keyword>
<comment type="similarity">
    <text evidence="7">Belongs to the major facilitator superfamily. DHA1 family. Polyamines/proton antiporter (TC 2.A.1.2.16) subfamily.</text>
</comment>
<feature type="transmembrane region" description="Helical" evidence="8">
    <location>
        <begin position="341"/>
        <end position="360"/>
    </location>
</feature>
<keyword evidence="5 8" id="KW-1133">Transmembrane helix</keyword>
<evidence type="ECO:0000313" key="11">
    <source>
        <dbReference type="Proteomes" id="UP001285441"/>
    </source>
</evidence>
<dbReference type="PANTHER" id="PTHR23502">
    <property type="entry name" value="MAJOR FACILITATOR SUPERFAMILY"/>
    <property type="match status" value="1"/>
</dbReference>
<dbReference type="SUPFAM" id="SSF103473">
    <property type="entry name" value="MFS general substrate transporter"/>
    <property type="match status" value="1"/>
</dbReference>
<organism evidence="10 11">
    <name type="scientific">Podospora didyma</name>
    <dbReference type="NCBI Taxonomy" id="330526"/>
    <lineage>
        <taxon>Eukaryota</taxon>
        <taxon>Fungi</taxon>
        <taxon>Dikarya</taxon>
        <taxon>Ascomycota</taxon>
        <taxon>Pezizomycotina</taxon>
        <taxon>Sordariomycetes</taxon>
        <taxon>Sordariomycetidae</taxon>
        <taxon>Sordariales</taxon>
        <taxon>Podosporaceae</taxon>
        <taxon>Podospora</taxon>
    </lineage>
</organism>
<feature type="transmembrane region" description="Helical" evidence="8">
    <location>
        <begin position="144"/>
        <end position="162"/>
    </location>
</feature>
<feature type="transmembrane region" description="Helical" evidence="8">
    <location>
        <begin position="441"/>
        <end position="461"/>
    </location>
</feature>
<evidence type="ECO:0000256" key="3">
    <source>
        <dbReference type="ARBA" id="ARBA00022475"/>
    </source>
</evidence>